<dbReference type="AlphaFoldDB" id="A0A2T6C7C1"/>
<dbReference type="RefSeq" id="WP_108113554.1">
    <property type="nucleotide sequence ID" value="NZ_QBKT01000001.1"/>
</dbReference>
<dbReference type="Proteomes" id="UP000244090">
    <property type="component" value="Unassembled WGS sequence"/>
</dbReference>
<evidence type="ECO:0000259" key="2">
    <source>
        <dbReference type="Pfam" id="PF23526"/>
    </source>
</evidence>
<dbReference type="Pfam" id="PF23589">
    <property type="entry name" value="WHD_AprA"/>
    <property type="match status" value="1"/>
</dbReference>
<feature type="domain" description="AprA-like N-terminal" evidence="2">
    <location>
        <begin position="11"/>
        <end position="77"/>
    </location>
</feature>
<name>A0A2T6C7C1_9FLAO</name>
<dbReference type="SUPFAM" id="SSF53335">
    <property type="entry name" value="S-adenosyl-L-methionine-dependent methyltransferases"/>
    <property type="match status" value="1"/>
</dbReference>
<evidence type="ECO:0000313" key="5">
    <source>
        <dbReference type="Proteomes" id="UP000244090"/>
    </source>
</evidence>
<gene>
    <name evidence="4" type="ORF">C8N46_101825</name>
</gene>
<accession>A0A2T6C7C1</accession>
<comment type="caution">
    <text evidence="4">The sequence shown here is derived from an EMBL/GenBank/DDBJ whole genome shotgun (WGS) entry which is preliminary data.</text>
</comment>
<feature type="domain" description="AprA-like MT2-like" evidence="1">
    <location>
        <begin position="253"/>
        <end position="516"/>
    </location>
</feature>
<evidence type="ECO:0000259" key="3">
    <source>
        <dbReference type="Pfam" id="PF23589"/>
    </source>
</evidence>
<dbReference type="InterPro" id="IPR056394">
    <property type="entry name" value="AprA-like_N"/>
</dbReference>
<dbReference type="EMBL" id="QBKT01000001">
    <property type="protein sequence ID" value="PTX64214.1"/>
    <property type="molecule type" value="Genomic_DNA"/>
</dbReference>
<dbReference type="Gene3D" id="3.40.50.150">
    <property type="entry name" value="Vaccinia Virus protein VP39"/>
    <property type="match status" value="1"/>
</dbReference>
<reference evidence="4 5" key="1">
    <citation type="submission" date="2018-04" db="EMBL/GenBank/DDBJ databases">
        <title>Genomic Encyclopedia of Archaeal and Bacterial Type Strains, Phase II (KMG-II): from individual species to whole genera.</title>
        <authorList>
            <person name="Goeker M."/>
        </authorList>
    </citation>
    <scope>NUCLEOTIDE SEQUENCE [LARGE SCALE GENOMIC DNA]</scope>
    <source>
        <strain evidence="4 5">DSM 25731</strain>
    </source>
</reference>
<proteinExistence type="predicted"/>
<keyword evidence="5" id="KW-1185">Reference proteome</keyword>
<evidence type="ECO:0000313" key="4">
    <source>
        <dbReference type="EMBL" id="PTX64214.1"/>
    </source>
</evidence>
<dbReference type="Pfam" id="PF23526">
    <property type="entry name" value="AprA_N"/>
    <property type="match status" value="1"/>
</dbReference>
<dbReference type="InterPro" id="IPR056393">
    <property type="entry name" value="AprA-like_MT2"/>
</dbReference>
<dbReference type="Pfam" id="PF23525">
    <property type="entry name" value="Methyltransf_36"/>
    <property type="match status" value="1"/>
</dbReference>
<organism evidence="4 5">
    <name type="scientific">Kordia periserrulae</name>
    <dbReference type="NCBI Taxonomy" id="701523"/>
    <lineage>
        <taxon>Bacteria</taxon>
        <taxon>Pseudomonadati</taxon>
        <taxon>Bacteroidota</taxon>
        <taxon>Flavobacteriia</taxon>
        <taxon>Flavobacteriales</taxon>
        <taxon>Flavobacteriaceae</taxon>
        <taxon>Kordia</taxon>
    </lineage>
</organism>
<sequence length="519" mass="59098">MSLTKEQKRAFRALLFKHQDGIAITGSIAVLQKHAIFDFLAKNKKTTLTKIIEYFPLFHAGYLNVSLRSLASQGILLYTVSSKEVTIETTPKFEIFQKHIAHYVYFNALFAYYYELLQQPFQFPLPKTDMLITYAEYWSNAKEKLKDDVYFQEEVVFHLEGVLLAPMLVYLGYHSDLENNETTDFLEDTSLQKVLQLLEMFEGNALTTKGEFLLAKSYAYGVTTSYMPIMRHKETYLTGDFLPFFQQDHLGNEQHVFRGINVWGSGGSHATYFNKFDAVLIDIFNKPLHEQPKGIIDVGCGNGALLEHIFDLIWNKTQRKDDLSTNKLILIGADYNKEALLSTKRNLEKANVWAEVVWGDIGNPAEIDAKLQELYGVKLEELLNVRSFLDHNRPFNVPKGMYSGNLLSTGAFAHRGKQLHNADVAQSLIEHFEKWKPYISTHGLLFIELHTVAPHVVAANLGKTPCTAYDVTHGFSDQYIVELDIFLDAIKKAGISINPTHSYRFPSDDISTISINLIQ</sequence>
<dbReference type="OrthoDB" id="844312at2"/>
<protein>
    <recommendedName>
        <fullName evidence="6">Polyketide synthase</fullName>
    </recommendedName>
</protein>
<evidence type="ECO:0000259" key="1">
    <source>
        <dbReference type="Pfam" id="PF23525"/>
    </source>
</evidence>
<feature type="domain" description="AprA winged helix" evidence="3">
    <location>
        <begin position="160"/>
        <end position="240"/>
    </location>
</feature>
<evidence type="ECO:0008006" key="6">
    <source>
        <dbReference type="Google" id="ProtNLM"/>
    </source>
</evidence>
<dbReference type="InterPro" id="IPR056395">
    <property type="entry name" value="WH_AprA"/>
</dbReference>
<dbReference type="InterPro" id="IPR029063">
    <property type="entry name" value="SAM-dependent_MTases_sf"/>
</dbReference>